<keyword evidence="3" id="KW-1185">Reference proteome</keyword>
<accession>A0A151T629</accession>
<dbReference type="OMA" id="RWHIISQ"/>
<organism evidence="2 3">
    <name type="scientific">Cajanus cajan</name>
    <name type="common">Pigeon pea</name>
    <name type="synonym">Cajanus indicus</name>
    <dbReference type="NCBI Taxonomy" id="3821"/>
    <lineage>
        <taxon>Eukaryota</taxon>
        <taxon>Viridiplantae</taxon>
        <taxon>Streptophyta</taxon>
        <taxon>Embryophyta</taxon>
        <taxon>Tracheophyta</taxon>
        <taxon>Spermatophyta</taxon>
        <taxon>Magnoliopsida</taxon>
        <taxon>eudicotyledons</taxon>
        <taxon>Gunneridae</taxon>
        <taxon>Pentapetalae</taxon>
        <taxon>rosids</taxon>
        <taxon>fabids</taxon>
        <taxon>Fabales</taxon>
        <taxon>Fabaceae</taxon>
        <taxon>Papilionoideae</taxon>
        <taxon>50 kb inversion clade</taxon>
        <taxon>NPAAA clade</taxon>
        <taxon>indigoferoid/millettioid clade</taxon>
        <taxon>Phaseoleae</taxon>
        <taxon>Cajanus</taxon>
    </lineage>
</organism>
<feature type="domain" description="Reverse transcriptase" evidence="1">
    <location>
        <begin position="167"/>
        <end position="413"/>
    </location>
</feature>
<dbReference type="AlphaFoldDB" id="A0A151T629"/>
<proteinExistence type="predicted"/>
<dbReference type="PROSITE" id="PS50878">
    <property type="entry name" value="RT_POL"/>
    <property type="match status" value="1"/>
</dbReference>
<dbReference type="Pfam" id="PF00078">
    <property type="entry name" value="RVT_1"/>
    <property type="match status" value="1"/>
</dbReference>
<sequence length="824" mass="95900">MESAVSPAINSAGGLLCLWNKDYFSVLNIFSDKGYLGMEGILKQGGHRVIIVNVYAPCNNAQKKVLWDSLKQKRAGSSTNMWCIMGDFNSVRSKEERQGTRIGEYDAVDMREFNKFIMDMGLQDIPVEERKFTWFRPNGTARSKLDRFLISSEWLTTWPGSTQYILPRNISDHYPIVMKNVLLDWGPKPFRTLDCWFKDNNFRGIVESIWKELSVTGSGAFVLKEKLVLVVNEIIDEAKKKRKPCLIFKVDFEKAYDSVNWEFLAYMMKRLGFCQKWILWIKECLHTSFVSVLINGSPTSEFQVHRGLRQGDPLAPFLFIIVAEGLSGLMRSASLNGKFNGYHVGAENIPVSLLRYAGDTVFLGEPSIDNVVTIKSVMRCFELVSGLKVNFHKSCFGVIGVDKIRKYLFSISLAGRICLINSILSAIPLYFLSFFRLPKIVLKEIVSIQRKFMWGMDDKETKICWVKWEKVTMPKNRGGLGIKDLDSFNISMLAKWRWNFFHQSDSLWTQVLRSKYGGYASLLDEQHNSQPSHCSEWWRDIKKSCGGEDELRWFDSTMRWKLGDGKEIRFWQDKWLGDQSLLEAFPRISVNSNQQQNKVADMGTWEGQEWRWCFQWRRNWFDRENEQWASFQLLIARAKLQKQIKDSWSWPIESSGMYTVNSTYKVIHNMRYPGLVDISFQKIWKLKIPPKAVKLMWRLIHNALPTIDNLQRRGLGLDSDDSHCVLCNEHPETESHLFLSCKVADHVWKYCHAWGSISSILPQSVPQHFLQYAHLCYNQEEREKWDTIRSAITWCIWQARNNKVFRGKNIVVEELENNITFNPE</sequence>
<dbReference type="InterPro" id="IPR036691">
    <property type="entry name" value="Endo/exonu/phosph_ase_sf"/>
</dbReference>
<evidence type="ECO:0000259" key="1">
    <source>
        <dbReference type="PROSITE" id="PS50878"/>
    </source>
</evidence>
<dbReference type="Proteomes" id="UP000075243">
    <property type="component" value="Chromosome 8"/>
</dbReference>
<dbReference type="PANTHER" id="PTHR33116">
    <property type="entry name" value="REVERSE TRANSCRIPTASE ZINC-BINDING DOMAIN-CONTAINING PROTEIN-RELATED-RELATED"/>
    <property type="match status" value="1"/>
</dbReference>
<dbReference type="GO" id="GO:0003824">
    <property type="term" value="F:catalytic activity"/>
    <property type="evidence" value="ECO:0007669"/>
    <property type="project" value="InterPro"/>
</dbReference>
<dbReference type="InterPro" id="IPR000477">
    <property type="entry name" value="RT_dom"/>
</dbReference>
<dbReference type="Gramene" id="C.cajan_16564.t">
    <property type="protein sequence ID" value="C.cajan_16564.t"/>
    <property type="gene ID" value="C.cajan_16564"/>
</dbReference>
<dbReference type="InterPro" id="IPR026960">
    <property type="entry name" value="RVT-Znf"/>
</dbReference>
<name>A0A151T629_CAJCA</name>
<evidence type="ECO:0000313" key="2">
    <source>
        <dbReference type="EMBL" id="KYP62512.1"/>
    </source>
</evidence>
<dbReference type="Pfam" id="PF13966">
    <property type="entry name" value="zf-RVT"/>
    <property type="match status" value="1"/>
</dbReference>
<dbReference type="PANTHER" id="PTHR33116:SF78">
    <property type="entry name" value="OS12G0587133 PROTEIN"/>
    <property type="match status" value="1"/>
</dbReference>
<dbReference type="Gene3D" id="3.60.10.10">
    <property type="entry name" value="Endonuclease/exonuclease/phosphatase"/>
    <property type="match status" value="1"/>
</dbReference>
<dbReference type="SUPFAM" id="SSF56219">
    <property type="entry name" value="DNase I-like"/>
    <property type="match status" value="1"/>
</dbReference>
<dbReference type="SUPFAM" id="SSF56672">
    <property type="entry name" value="DNA/RNA polymerases"/>
    <property type="match status" value="1"/>
</dbReference>
<dbReference type="EMBL" id="CM003610">
    <property type="protein sequence ID" value="KYP62512.1"/>
    <property type="molecule type" value="Genomic_DNA"/>
</dbReference>
<evidence type="ECO:0000313" key="3">
    <source>
        <dbReference type="Proteomes" id="UP000075243"/>
    </source>
</evidence>
<dbReference type="Pfam" id="PF03372">
    <property type="entry name" value="Exo_endo_phos"/>
    <property type="match status" value="1"/>
</dbReference>
<protein>
    <submittedName>
        <fullName evidence="2">Ribonuclease H protein At1g65750 family</fullName>
    </submittedName>
</protein>
<dbReference type="InterPro" id="IPR043502">
    <property type="entry name" value="DNA/RNA_pol_sf"/>
</dbReference>
<reference evidence="2 3" key="1">
    <citation type="journal article" date="2012" name="Nat. Biotechnol.">
        <title>Draft genome sequence of pigeonpea (Cajanus cajan), an orphan legume crop of resource-poor farmers.</title>
        <authorList>
            <person name="Varshney R.K."/>
            <person name="Chen W."/>
            <person name="Li Y."/>
            <person name="Bharti A.K."/>
            <person name="Saxena R.K."/>
            <person name="Schlueter J.A."/>
            <person name="Donoghue M.T."/>
            <person name="Azam S."/>
            <person name="Fan G."/>
            <person name="Whaley A.M."/>
            <person name="Farmer A.D."/>
            <person name="Sheridan J."/>
            <person name="Iwata A."/>
            <person name="Tuteja R."/>
            <person name="Penmetsa R.V."/>
            <person name="Wu W."/>
            <person name="Upadhyaya H.D."/>
            <person name="Yang S.P."/>
            <person name="Shah T."/>
            <person name="Saxena K.B."/>
            <person name="Michael T."/>
            <person name="McCombie W.R."/>
            <person name="Yang B."/>
            <person name="Zhang G."/>
            <person name="Yang H."/>
            <person name="Wang J."/>
            <person name="Spillane C."/>
            <person name="Cook D.R."/>
            <person name="May G.D."/>
            <person name="Xu X."/>
            <person name="Jackson S.A."/>
        </authorList>
    </citation>
    <scope>NUCLEOTIDE SEQUENCE [LARGE SCALE GENOMIC DNA]</scope>
    <source>
        <strain evidence="3">cv. Asha</strain>
    </source>
</reference>
<dbReference type="STRING" id="3821.A0A151T629"/>
<gene>
    <name evidence="2" type="ORF">KK1_017049</name>
</gene>
<dbReference type="InterPro" id="IPR005135">
    <property type="entry name" value="Endo/exonuclease/phosphatase"/>
</dbReference>